<keyword evidence="6 8" id="KW-1133">Transmembrane helix</keyword>
<keyword evidence="4 9" id="KW-0808">Transferase</keyword>
<gene>
    <name evidence="9" type="ORF">PD5205_03092</name>
</gene>
<dbReference type="GO" id="GO:0009103">
    <property type="term" value="P:lipopolysaccharide biosynthetic process"/>
    <property type="evidence" value="ECO:0007669"/>
    <property type="project" value="TreeGrafter"/>
</dbReference>
<dbReference type="Proteomes" id="UP000195953">
    <property type="component" value="Chromosome 1"/>
</dbReference>
<evidence type="ECO:0000313" key="10">
    <source>
        <dbReference type="Proteomes" id="UP000195953"/>
    </source>
</evidence>
<keyword evidence="2" id="KW-1003">Cell membrane</keyword>
<organism evidence="9 10">
    <name type="scientific">Xanthomonas fragariae</name>
    <dbReference type="NCBI Taxonomy" id="48664"/>
    <lineage>
        <taxon>Bacteria</taxon>
        <taxon>Pseudomonadati</taxon>
        <taxon>Pseudomonadota</taxon>
        <taxon>Gammaproteobacteria</taxon>
        <taxon>Lysobacterales</taxon>
        <taxon>Lysobacteraceae</taxon>
        <taxon>Xanthomonas</taxon>
    </lineage>
</organism>
<dbReference type="GO" id="GO:0010041">
    <property type="term" value="P:response to iron(III) ion"/>
    <property type="evidence" value="ECO:0007669"/>
    <property type="project" value="TreeGrafter"/>
</dbReference>
<dbReference type="GO" id="GO:0005886">
    <property type="term" value="C:plasma membrane"/>
    <property type="evidence" value="ECO:0007669"/>
    <property type="project" value="UniProtKB-SubCell"/>
</dbReference>
<dbReference type="PANTHER" id="PTHR33908:SF3">
    <property type="entry name" value="UNDECAPRENYL PHOSPHATE-ALPHA-4-AMINO-4-DEOXY-L-ARABINOSE ARABINOSYL TRANSFERASE"/>
    <property type="match status" value="1"/>
</dbReference>
<keyword evidence="7 8" id="KW-0472">Membrane</keyword>
<feature type="transmembrane region" description="Helical" evidence="8">
    <location>
        <begin position="72"/>
        <end position="93"/>
    </location>
</feature>
<keyword evidence="5 8" id="KW-0812">Transmembrane</keyword>
<proteinExistence type="predicted"/>
<reference evidence="9 10" key="1">
    <citation type="submission" date="2017-05" db="EMBL/GenBank/DDBJ databases">
        <authorList>
            <person name="Song R."/>
            <person name="Chenine A.L."/>
            <person name="Ruprecht R.M."/>
        </authorList>
    </citation>
    <scope>NUCLEOTIDE SEQUENCE [LARGE SCALE GENOMIC DNA]</scope>
    <source>
        <strain evidence="9">PD5205</strain>
    </source>
</reference>
<protein>
    <submittedName>
        <fullName evidence="9">Dolichyl-phosphate-mannose-protein mannosyltransferase</fullName>
    </submittedName>
</protein>
<evidence type="ECO:0000256" key="1">
    <source>
        <dbReference type="ARBA" id="ARBA00004651"/>
    </source>
</evidence>
<dbReference type="PANTHER" id="PTHR33908">
    <property type="entry name" value="MANNOSYLTRANSFERASE YKCB-RELATED"/>
    <property type="match status" value="1"/>
</dbReference>
<dbReference type="InterPro" id="IPR050297">
    <property type="entry name" value="LipidA_mod_glycosyltrf_83"/>
</dbReference>
<sequence>MSPAISASTSRQRALLAALLLMVASLLAGLDLHQPNPPDEPRFVLAARTMVQTGQWLLPHRGAELCAEKPPVFMWLQAATGALVPHCSVVFLLPSLLAR</sequence>
<evidence type="ECO:0000256" key="8">
    <source>
        <dbReference type="SAM" id="Phobius"/>
    </source>
</evidence>
<evidence type="ECO:0000256" key="5">
    <source>
        <dbReference type="ARBA" id="ARBA00022692"/>
    </source>
</evidence>
<evidence type="ECO:0000256" key="6">
    <source>
        <dbReference type="ARBA" id="ARBA00022989"/>
    </source>
</evidence>
<name>A0A1Y6HLJ3_9XANT</name>
<evidence type="ECO:0000256" key="7">
    <source>
        <dbReference type="ARBA" id="ARBA00023136"/>
    </source>
</evidence>
<comment type="subcellular location">
    <subcellularLocation>
        <location evidence="1">Cell membrane</location>
        <topology evidence="1">Multi-pass membrane protein</topology>
    </subcellularLocation>
</comment>
<evidence type="ECO:0000256" key="3">
    <source>
        <dbReference type="ARBA" id="ARBA00022676"/>
    </source>
</evidence>
<evidence type="ECO:0000313" key="9">
    <source>
        <dbReference type="EMBL" id="SMR04374.1"/>
    </source>
</evidence>
<evidence type="ECO:0000256" key="4">
    <source>
        <dbReference type="ARBA" id="ARBA00022679"/>
    </source>
</evidence>
<dbReference type="AlphaFoldDB" id="A0A1Y6HLJ3"/>
<evidence type="ECO:0000256" key="2">
    <source>
        <dbReference type="ARBA" id="ARBA00022475"/>
    </source>
</evidence>
<accession>A0A1Y6HLJ3</accession>
<dbReference type="EMBL" id="LT853885">
    <property type="protein sequence ID" value="SMR04374.1"/>
    <property type="molecule type" value="Genomic_DNA"/>
</dbReference>
<dbReference type="GO" id="GO:0016763">
    <property type="term" value="F:pentosyltransferase activity"/>
    <property type="evidence" value="ECO:0007669"/>
    <property type="project" value="TreeGrafter"/>
</dbReference>
<keyword evidence="3 9" id="KW-0328">Glycosyltransferase</keyword>